<evidence type="ECO:0000313" key="2">
    <source>
        <dbReference type="Proteomes" id="UP000831796"/>
    </source>
</evidence>
<dbReference type="AlphaFoldDB" id="A0A8T9Q9A5"/>
<evidence type="ECO:0000313" key="1">
    <source>
        <dbReference type="EMBL" id="UOQ73572.1"/>
    </source>
</evidence>
<gene>
    <name evidence="1" type="ORF">MUN79_06485</name>
</gene>
<name>A0A8T9Q9A5_9BACT</name>
<reference evidence="1" key="1">
    <citation type="submission" date="2022-04" db="EMBL/GenBank/DDBJ databases">
        <title>Hymenobacter sp. isolated from the air.</title>
        <authorList>
            <person name="Won M."/>
            <person name="Lee C.-M."/>
            <person name="Woen H.-Y."/>
            <person name="Kwon S.-W."/>
        </authorList>
    </citation>
    <scope>NUCLEOTIDE SEQUENCE</scope>
    <source>
        <strain evidence="1">5116S-3</strain>
    </source>
</reference>
<accession>A0A8T9Q9A5</accession>
<proteinExistence type="predicted"/>
<dbReference type="Proteomes" id="UP000831796">
    <property type="component" value="Chromosome"/>
</dbReference>
<protein>
    <submittedName>
        <fullName evidence="1">Uncharacterized protein</fullName>
    </submittedName>
</protein>
<dbReference type="EMBL" id="CP095046">
    <property type="protein sequence ID" value="UOQ73572.1"/>
    <property type="molecule type" value="Genomic_DNA"/>
</dbReference>
<organism evidence="1 2">
    <name type="scientific">Hymenobacter cellulosilyticus</name>
    <dbReference type="NCBI Taxonomy" id="2932248"/>
    <lineage>
        <taxon>Bacteria</taxon>
        <taxon>Pseudomonadati</taxon>
        <taxon>Bacteroidota</taxon>
        <taxon>Cytophagia</taxon>
        <taxon>Cytophagales</taxon>
        <taxon>Hymenobacteraceae</taxon>
        <taxon>Hymenobacter</taxon>
    </lineage>
</organism>
<sequence length="108" mass="11601">MNLEKLLTIDSSFVLTGLGVLVRSPAGLAAEPLRRFTLYTTLAVKLVFADGQGYSTTASVEEIARPSSDDQPTPPEPALLLHLTDSLELPPGTEVWLTQEPAPAADWL</sequence>
<dbReference type="RefSeq" id="WP_244676923.1">
    <property type="nucleotide sequence ID" value="NZ_CP095046.1"/>
</dbReference>
<dbReference type="KEGG" id="hcu:MUN79_06485"/>
<keyword evidence="2" id="KW-1185">Reference proteome</keyword>